<proteinExistence type="predicted"/>
<organism evidence="3 4">
    <name type="scientific">Bacteroides stercoris</name>
    <dbReference type="NCBI Taxonomy" id="46506"/>
    <lineage>
        <taxon>Bacteria</taxon>
        <taxon>Pseudomonadati</taxon>
        <taxon>Bacteroidota</taxon>
        <taxon>Bacteroidia</taxon>
        <taxon>Bacteroidales</taxon>
        <taxon>Bacteroidaceae</taxon>
        <taxon>Bacteroides</taxon>
    </lineage>
</organism>
<sequence length="227" mass="25012" precursor="true">MIMKKVICLLSLLACLFPVTGIAQGLHFGLKAGVLGNKADIHGMSSQIKEENQTGFQVGPMLQYQTGFYGLALDFSLLYVQRGVKLTNTANGASTDVKTQSIDIPIELKWEMGISDNFDLFLGVGPSFSFLVDEDNWGRKLAHIAVDVIDKDLSSMGWRSTEVGINLGGGVKIVNHLMLSCYYNIGLTQSAKHHIGGNKHDAIDQIFDGDVFESKNRYWQLSLSYVF</sequence>
<feature type="chain" id="PRO_5007163486" evidence="1">
    <location>
        <begin position="24"/>
        <end position="227"/>
    </location>
</feature>
<comment type="caution">
    <text evidence="3">The sequence shown here is derived from an EMBL/GenBank/DDBJ whole genome shotgun (WGS) entry which is preliminary data.</text>
</comment>
<gene>
    <name evidence="3" type="ORF">AA415_00178</name>
</gene>
<protein>
    <submittedName>
        <fullName evidence="3">Outer membrane protein beta-barrel domain protein</fullName>
    </submittedName>
</protein>
<dbReference type="PATRIC" id="fig|46506.5.peg.192"/>
<keyword evidence="1" id="KW-0732">Signal</keyword>
<dbReference type="InterPro" id="IPR025665">
    <property type="entry name" value="Beta-barrel_OMP_2"/>
</dbReference>
<dbReference type="EMBL" id="LRGC01000001">
    <property type="protein sequence ID" value="KWR57644.1"/>
    <property type="molecule type" value="Genomic_DNA"/>
</dbReference>
<feature type="signal peptide" evidence="1">
    <location>
        <begin position="1"/>
        <end position="23"/>
    </location>
</feature>
<evidence type="ECO:0000256" key="1">
    <source>
        <dbReference type="SAM" id="SignalP"/>
    </source>
</evidence>
<dbReference type="AlphaFoldDB" id="A0A120A407"/>
<name>A0A120A407_BACSE</name>
<reference evidence="3 4" key="1">
    <citation type="journal article" date="2016" name="BMC Genomics">
        <title>Type VI secretion systems of human gut Bacteroidales segregate into three genetic architectures, two of which are contained on mobile genetic elements.</title>
        <authorList>
            <person name="Coyne M.J."/>
            <person name="Roelofs K.G."/>
            <person name="Comstock L.E."/>
        </authorList>
    </citation>
    <scope>NUCLEOTIDE SEQUENCE [LARGE SCALE GENOMIC DNA]</scope>
    <source>
        <strain evidence="3 4">CL09T03C01</strain>
    </source>
</reference>
<accession>A0A120A407</accession>
<dbReference type="STRING" id="46506.AA415_00178"/>
<feature type="domain" description="Outer membrane protein beta-barrel" evidence="2">
    <location>
        <begin position="23"/>
        <end position="190"/>
    </location>
</feature>
<dbReference type="Pfam" id="PF13568">
    <property type="entry name" value="OMP_b-brl_2"/>
    <property type="match status" value="1"/>
</dbReference>
<dbReference type="Proteomes" id="UP000056419">
    <property type="component" value="Unassembled WGS sequence"/>
</dbReference>
<evidence type="ECO:0000259" key="2">
    <source>
        <dbReference type="Pfam" id="PF13568"/>
    </source>
</evidence>
<keyword evidence="4" id="KW-1185">Reference proteome</keyword>
<evidence type="ECO:0000313" key="3">
    <source>
        <dbReference type="EMBL" id="KWR57644.1"/>
    </source>
</evidence>
<evidence type="ECO:0000313" key="4">
    <source>
        <dbReference type="Proteomes" id="UP000056419"/>
    </source>
</evidence>